<dbReference type="AlphaFoldDB" id="A0ABC8KNM0"/>
<organism evidence="1 2">
    <name type="scientific">Eruca vesicaria subsp. sativa</name>
    <name type="common">Garden rocket</name>
    <name type="synonym">Eruca sativa</name>
    <dbReference type="NCBI Taxonomy" id="29727"/>
    <lineage>
        <taxon>Eukaryota</taxon>
        <taxon>Viridiplantae</taxon>
        <taxon>Streptophyta</taxon>
        <taxon>Embryophyta</taxon>
        <taxon>Tracheophyta</taxon>
        <taxon>Spermatophyta</taxon>
        <taxon>Magnoliopsida</taxon>
        <taxon>eudicotyledons</taxon>
        <taxon>Gunneridae</taxon>
        <taxon>Pentapetalae</taxon>
        <taxon>rosids</taxon>
        <taxon>malvids</taxon>
        <taxon>Brassicales</taxon>
        <taxon>Brassicaceae</taxon>
        <taxon>Brassiceae</taxon>
        <taxon>Eruca</taxon>
    </lineage>
</organism>
<evidence type="ECO:0000313" key="2">
    <source>
        <dbReference type="Proteomes" id="UP001642260"/>
    </source>
</evidence>
<sequence length="59" mass="6618">MTTQDVEMKENQTPTQSIVSPTTSTLQYLKESAALVDSGSYTQEVCRVARVVRLTVRLR</sequence>
<dbReference type="Proteomes" id="UP001642260">
    <property type="component" value="Unassembled WGS sequence"/>
</dbReference>
<keyword evidence="2" id="KW-1185">Reference proteome</keyword>
<accession>A0ABC8KNM0</accession>
<reference evidence="1 2" key="1">
    <citation type="submission" date="2022-03" db="EMBL/GenBank/DDBJ databases">
        <authorList>
            <person name="Macdonald S."/>
            <person name="Ahmed S."/>
            <person name="Newling K."/>
        </authorList>
    </citation>
    <scope>NUCLEOTIDE SEQUENCE [LARGE SCALE GENOMIC DNA]</scope>
</reference>
<name>A0ABC8KNM0_ERUVS</name>
<comment type="caution">
    <text evidence="1">The sequence shown here is derived from an EMBL/GenBank/DDBJ whole genome shotgun (WGS) entry which is preliminary data.</text>
</comment>
<dbReference type="EMBL" id="CAKOAT010251265">
    <property type="protein sequence ID" value="CAH8358624.1"/>
    <property type="molecule type" value="Genomic_DNA"/>
</dbReference>
<gene>
    <name evidence="1" type="ORF">ERUC_LOCUS24380</name>
</gene>
<proteinExistence type="predicted"/>
<evidence type="ECO:0000313" key="1">
    <source>
        <dbReference type="EMBL" id="CAH8358624.1"/>
    </source>
</evidence>
<protein>
    <submittedName>
        <fullName evidence="1">Uncharacterized protein</fullName>
    </submittedName>
</protein>